<reference evidence="9 10" key="1">
    <citation type="journal article" date="2024" name="BMC Genomics">
        <title>Genome assembly of redclaw crayfish (Cherax quadricarinatus) provides insights into its immune adaptation and hypoxia tolerance.</title>
        <authorList>
            <person name="Liu Z."/>
            <person name="Zheng J."/>
            <person name="Li H."/>
            <person name="Fang K."/>
            <person name="Wang S."/>
            <person name="He J."/>
            <person name="Zhou D."/>
            <person name="Weng S."/>
            <person name="Chi M."/>
            <person name="Gu Z."/>
            <person name="He J."/>
            <person name="Li F."/>
            <person name="Wang M."/>
        </authorList>
    </citation>
    <scope>NUCLEOTIDE SEQUENCE [LARGE SCALE GENOMIC DNA]</scope>
    <source>
        <strain evidence="9">ZL_2023a</strain>
    </source>
</reference>
<feature type="region of interest" description="Disordered" evidence="6">
    <location>
        <begin position="20"/>
        <end position="52"/>
    </location>
</feature>
<dbReference type="InterPro" id="IPR020846">
    <property type="entry name" value="MFS_dom"/>
</dbReference>
<gene>
    <name evidence="9" type="ORF">OTU49_006053</name>
</gene>
<dbReference type="GO" id="GO:0030672">
    <property type="term" value="C:synaptic vesicle membrane"/>
    <property type="evidence" value="ECO:0007669"/>
    <property type="project" value="TreeGrafter"/>
</dbReference>
<proteinExistence type="predicted"/>
<protein>
    <recommendedName>
        <fullName evidence="8">Major facilitator superfamily (MFS) profile domain-containing protein</fullName>
    </recommendedName>
</protein>
<feature type="non-terminal residue" evidence="9">
    <location>
        <position position="1"/>
    </location>
</feature>
<evidence type="ECO:0000313" key="9">
    <source>
        <dbReference type="EMBL" id="KAK8734193.1"/>
    </source>
</evidence>
<dbReference type="EMBL" id="JARKIK010000051">
    <property type="protein sequence ID" value="KAK8734193.1"/>
    <property type="molecule type" value="Genomic_DNA"/>
</dbReference>
<keyword evidence="5 7" id="KW-0472">Membrane</keyword>
<evidence type="ECO:0000256" key="6">
    <source>
        <dbReference type="SAM" id="MobiDB-lite"/>
    </source>
</evidence>
<evidence type="ECO:0000256" key="2">
    <source>
        <dbReference type="ARBA" id="ARBA00022448"/>
    </source>
</evidence>
<feature type="domain" description="Major facilitator superfamily (MFS) profile" evidence="8">
    <location>
        <begin position="1"/>
        <end position="162"/>
    </location>
</feature>
<feature type="compositionally biased region" description="Basic and acidic residues" evidence="6">
    <location>
        <begin position="30"/>
        <end position="45"/>
    </location>
</feature>
<evidence type="ECO:0000313" key="10">
    <source>
        <dbReference type="Proteomes" id="UP001445076"/>
    </source>
</evidence>
<feature type="non-terminal residue" evidence="9">
    <location>
        <position position="162"/>
    </location>
</feature>
<keyword evidence="3 7" id="KW-0812">Transmembrane</keyword>
<dbReference type="Proteomes" id="UP001445076">
    <property type="component" value="Unassembled WGS sequence"/>
</dbReference>
<evidence type="ECO:0000256" key="7">
    <source>
        <dbReference type="SAM" id="Phobius"/>
    </source>
</evidence>
<keyword evidence="10" id="KW-1185">Reference proteome</keyword>
<comment type="subcellular location">
    <subcellularLocation>
        <location evidence="1">Membrane</location>
        <topology evidence="1">Multi-pass membrane protein</topology>
    </subcellularLocation>
</comment>
<evidence type="ECO:0000259" key="8">
    <source>
        <dbReference type="PROSITE" id="PS50850"/>
    </source>
</evidence>
<dbReference type="InterPro" id="IPR050930">
    <property type="entry name" value="MFS_Vesicular_Transporter"/>
</dbReference>
<dbReference type="PROSITE" id="PS50850">
    <property type="entry name" value="MFS"/>
    <property type="match status" value="1"/>
</dbReference>
<evidence type="ECO:0000256" key="5">
    <source>
        <dbReference type="ARBA" id="ARBA00023136"/>
    </source>
</evidence>
<feature type="transmembrane region" description="Helical" evidence="7">
    <location>
        <begin position="97"/>
        <end position="118"/>
    </location>
</feature>
<accession>A0AAW0X2S4</accession>
<dbReference type="AlphaFoldDB" id="A0AAW0X2S4"/>
<dbReference type="PANTHER" id="PTHR23506:SF4">
    <property type="entry name" value="PORTABELLA"/>
    <property type="match status" value="1"/>
</dbReference>
<dbReference type="GO" id="GO:0043195">
    <property type="term" value="C:terminal bouton"/>
    <property type="evidence" value="ECO:0007669"/>
    <property type="project" value="TreeGrafter"/>
</dbReference>
<dbReference type="Pfam" id="PF07690">
    <property type="entry name" value="MFS_1"/>
    <property type="match status" value="1"/>
</dbReference>
<dbReference type="InterPro" id="IPR036259">
    <property type="entry name" value="MFS_trans_sf"/>
</dbReference>
<evidence type="ECO:0000256" key="4">
    <source>
        <dbReference type="ARBA" id="ARBA00022989"/>
    </source>
</evidence>
<dbReference type="GO" id="GO:0005335">
    <property type="term" value="F:serotonin:sodium:chloride symporter activity"/>
    <property type="evidence" value="ECO:0007669"/>
    <property type="project" value="TreeGrafter"/>
</dbReference>
<organism evidence="9 10">
    <name type="scientific">Cherax quadricarinatus</name>
    <name type="common">Australian red claw crayfish</name>
    <dbReference type="NCBI Taxonomy" id="27406"/>
    <lineage>
        <taxon>Eukaryota</taxon>
        <taxon>Metazoa</taxon>
        <taxon>Ecdysozoa</taxon>
        <taxon>Arthropoda</taxon>
        <taxon>Crustacea</taxon>
        <taxon>Multicrustacea</taxon>
        <taxon>Malacostraca</taxon>
        <taxon>Eumalacostraca</taxon>
        <taxon>Eucarida</taxon>
        <taxon>Decapoda</taxon>
        <taxon>Pleocyemata</taxon>
        <taxon>Astacidea</taxon>
        <taxon>Parastacoidea</taxon>
        <taxon>Parastacidae</taxon>
        <taxon>Cherax</taxon>
    </lineage>
</organism>
<keyword evidence="2" id="KW-0813">Transport</keyword>
<name>A0AAW0X2S4_CHEQU</name>
<dbReference type="Gene3D" id="1.20.1250.20">
    <property type="entry name" value="MFS general substrate transporter like domains"/>
    <property type="match status" value="1"/>
</dbReference>
<dbReference type="InterPro" id="IPR011701">
    <property type="entry name" value="MFS"/>
</dbReference>
<comment type="caution">
    <text evidence="9">The sequence shown here is derived from an EMBL/GenBank/DDBJ whole genome shotgun (WGS) entry which is preliminary data.</text>
</comment>
<dbReference type="GO" id="GO:0015842">
    <property type="term" value="P:aminergic neurotransmitter loading into synaptic vesicle"/>
    <property type="evidence" value="ECO:0007669"/>
    <property type="project" value="TreeGrafter"/>
</dbReference>
<keyword evidence="4 7" id="KW-1133">Transmembrane helix</keyword>
<evidence type="ECO:0000256" key="1">
    <source>
        <dbReference type="ARBA" id="ARBA00004141"/>
    </source>
</evidence>
<dbReference type="PANTHER" id="PTHR23506">
    <property type="entry name" value="GH10249P"/>
    <property type="match status" value="1"/>
</dbReference>
<sequence>LHPGSTQVPQHSLEKTLQLANSHKTTTTHTFRDTKVNDGSRRQQEPQKVSALAREDKKLPQDIIAENGRVGLLFSSKALVQLVVNPLVGPLTAHVGYSFPLVVGTHNLILSALLFAYAESYTLMFLARSLQGVASSCIAIAGMGIIAECYSEDEERGRIQGL</sequence>
<dbReference type="SUPFAM" id="SSF103473">
    <property type="entry name" value="MFS general substrate transporter"/>
    <property type="match status" value="1"/>
</dbReference>
<evidence type="ECO:0000256" key="3">
    <source>
        <dbReference type="ARBA" id="ARBA00022692"/>
    </source>
</evidence>